<evidence type="ECO:0000256" key="1">
    <source>
        <dbReference type="ARBA" id="ARBA00006336"/>
    </source>
</evidence>
<comment type="similarity">
    <text evidence="1">Belongs to the isochorismatase family.</text>
</comment>
<dbReference type="SUPFAM" id="SSF52499">
    <property type="entry name" value="Isochorismatase-like hydrolases"/>
    <property type="match status" value="1"/>
</dbReference>
<feature type="domain" description="Isochorismatase-like" evidence="3">
    <location>
        <begin position="20"/>
        <end position="194"/>
    </location>
</feature>
<dbReference type="PANTHER" id="PTHR43540">
    <property type="entry name" value="PEROXYUREIDOACRYLATE/UREIDOACRYLATE AMIDOHYDROLASE-RELATED"/>
    <property type="match status" value="1"/>
</dbReference>
<keyword evidence="2" id="KW-0378">Hydrolase</keyword>
<dbReference type="AlphaFoldDB" id="A0A656IQ72"/>
<dbReference type="GO" id="GO:0016787">
    <property type="term" value="F:hydrolase activity"/>
    <property type="evidence" value="ECO:0007669"/>
    <property type="project" value="UniProtKB-KW"/>
</dbReference>
<accession>A0A656IQ72</accession>
<dbReference type="FunFam" id="3.40.50.850:FF:000005">
    <property type="entry name" value="Isochorismatase hydrolase"/>
    <property type="match status" value="1"/>
</dbReference>
<sequence length="199" mass="21925">MKYAIFRRVIIMLKLNATTTALVVIDLQEGILPFAGGPYTANEVVARAARLAEKCRANGSPVVMVRVGWSDDYAEALKQPVDAATPAHALPENWWTWPTALGKKDSDLEVTKRQWGAFYGTDLELQLRRRGIDTIILCGISTNIGVESTARNAWELGFNLIIAEDACSAASSEQHQSSMTHIFPRIGRVRSVEDILNAL</sequence>
<dbReference type="Proteomes" id="UP000014535">
    <property type="component" value="Unassembled WGS sequence"/>
</dbReference>
<dbReference type="InterPro" id="IPR036380">
    <property type="entry name" value="Isochorismatase-like_sf"/>
</dbReference>
<dbReference type="EMBL" id="ATFT01000006">
    <property type="protein sequence ID" value="EPI76643.1"/>
    <property type="molecule type" value="Genomic_DNA"/>
</dbReference>
<evidence type="ECO:0000313" key="5">
    <source>
        <dbReference type="Proteomes" id="UP000014535"/>
    </source>
</evidence>
<proteinExistence type="inferred from homology"/>
<dbReference type="InterPro" id="IPR000868">
    <property type="entry name" value="Isochorismatase-like_dom"/>
</dbReference>
<evidence type="ECO:0000259" key="3">
    <source>
        <dbReference type="Pfam" id="PF00857"/>
    </source>
</evidence>
<organism evidence="4 5">
    <name type="scientific">Salmonella enteritidis (strain 2009K0958)</name>
    <dbReference type="NCBI Taxonomy" id="1192586"/>
    <lineage>
        <taxon>Bacteria</taxon>
        <taxon>Pseudomonadati</taxon>
        <taxon>Pseudomonadota</taxon>
        <taxon>Gammaproteobacteria</taxon>
        <taxon>Enterobacterales</taxon>
        <taxon>Enterobacteriaceae</taxon>
        <taxon>Salmonella</taxon>
    </lineage>
</organism>
<evidence type="ECO:0000256" key="2">
    <source>
        <dbReference type="ARBA" id="ARBA00022801"/>
    </source>
</evidence>
<dbReference type="PANTHER" id="PTHR43540:SF7">
    <property type="entry name" value="ISOCHORISMATASE FAMILY PROTEIN YECD"/>
    <property type="match status" value="1"/>
</dbReference>
<evidence type="ECO:0000313" key="4">
    <source>
        <dbReference type="EMBL" id="EPI76643.1"/>
    </source>
</evidence>
<gene>
    <name evidence="4" type="ORF">A673_00334</name>
</gene>
<dbReference type="Pfam" id="PF00857">
    <property type="entry name" value="Isochorismatase"/>
    <property type="match status" value="1"/>
</dbReference>
<protein>
    <submittedName>
        <fullName evidence="4">Isochorismatase family protein</fullName>
    </submittedName>
</protein>
<dbReference type="CDD" id="cd00431">
    <property type="entry name" value="cysteine_hydrolases"/>
    <property type="match status" value="1"/>
</dbReference>
<dbReference type="InterPro" id="IPR050272">
    <property type="entry name" value="Isochorismatase-like_hydrls"/>
</dbReference>
<dbReference type="NCBIfam" id="NF008517">
    <property type="entry name" value="PRK11440.1"/>
    <property type="match status" value="1"/>
</dbReference>
<reference evidence="4 5" key="1">
    <citation type="submission" date="2013-04" db="EMBL/GenBank/DDBJ databases">
        <authorList>
            <person name="McClelland M."/>
            <person name="Porwollik S."/>
            <person name="Desai P."/>
            <person name="Cheng P."/>
            <person name="Wollam A."/>
            <person name="Pepin K."/>
            <person name="Palsikar V.B."/>
            <person name="Fulton L."/>
            <person name="Fulton R."/>
            <person name="Delehaunty K."/>
            <person name="Fronick C."/>
            <person name="Godfrey J."/>
            <person name="Waligorski J."/>
            <person name="Appelbaum E."/>
            <person name="Tomlinson C."/>
            <person name="Warren W."/>
            <person name="Sodergren E."/>
            <person name="Weinstock G."/>
            <person name="Wilson R.K."/>
        </authorList>
    </citation>
    <scope>NUCLEOTIDE SEQUENCE [LARGE SCALE GENOMIC DNA]</scope>
    <source>
        <strain evidence="4 5">2009K0958</strain>
    </source>
</reference>
<comment type="caution">
    <text evidence="4">The sequence shown here is derived from an EMBL/GenBank/DDBJ whole genome shotgun (WGS) entry which is preliminary data.</text>
</comment>
<name>A0A656IQ72_SALE2</name>
<dbReference type="Gene3D" id="3.40.50.850">
    <property type="entry name" value="Isochorismatase-like"/>
    <property type="match status" value="1"/>
</dbReference>